<reference evidence="1 2" key="1">
    <citation type="submission" date="2019-09" db="EMBL/GenBank/DDBJ databases">
        <authorList>
            <person name="Lin J."/>
            <person name="Cucic S."/>
            <person name="Klem A."/>
            <person name="Kropinski A."/>
            <person name="Anany H."/>
        </authorList>
    </citation>
    <scope>NUCLEOTIDE SEQUENCE [LARGE SCALE GENOMIC DNA]</scope>
</reference>
<protein>
    <submittedName>
        <fullName evidence="1">Uncharacterized protein</fullName>
    </submittedName>
</protein>
<name>A0A7D4V0V1_9CAUD</name>
<accession>A0A7D4V0V1</accession>
<evidence type="ECO:0000313" key="2">
    <source>
        <dbReference type="Proteomes" id="UP000515779"/>
    </source>
</evidence>
<organism evidence="1 2">
    <name type="scientific">Escherichia phage vB_EcoM_EC001</name>
    <dbReference type="NCBI Taxonomy" id="2739754"/>
    <lineage>
        <taxon>Viruses</taxon>
        <taxon>Duplodnaviria</taxon>
        <taxon>Heunggongvirae</taxon>
        <taxon>Uroviricota</taxon>
        <taxon>Caudoviricetes</taxon>
        <taxon>Chimalliviridae</taxon>
        <taxon>Seoulvirus</taxon>
        <taxon>Seoulvirus SPN3US</taxon>
    </lineage>
</organism>
<sequence length="223" mass="24729">MSDEQDLKLPMSIPELTYLTVNRDDLINQVSKRVEKAFAQSGYSEAIRNFRTPLAQSVTQPHGKGTQLLVAVHPTSPLAKQLLTEMNWHYKCVEEVQSANIEWAMSHKSREVALVEYLRKLPWVGDSAVLRDGVGGPEVWSPNAVIDVDFVVIDPGSNTHVVRFTDANVASVCKQLGIAYYQCGKKKKSSSVEIEVAFTAVQTLDPAAVEHALNFLKNHPDSK</sequence>
<dbReference type="Proteomes" id="UP000515779">
    <property type="component" value="Segment"/>
</dbReference>
<gene>
    <name evidence="1" type="ORF">ACEC001_0220</name>
</gene>
<evidence type="ECO:0000313" key="1">
    <source>
        <dbReference type="EMBL" id="QKN85860.1"/>
    </source>
</evidence>
<proteinExistence type="predicted"/>
<dbReference type="EMBL" id="MN445185">
    <property type="protein sequence ID" value="QKN85860.1"/>
    <property type="molecule type" value="Genomic_DNA"/>
</dbReference>